<dbReference type="PRINTS" id="PR00111">
    <property type="entry name" value="ABHYDROLASE"/>
</dbReference>
<dbReference type="PRINTS" id="PR00412">
    <property type="entry name" value="EPOXHYDRLASE"/>
</dbReference>
<feature type="domain" description="AB hydrolase-1" evidence="1">
    <location>
        <begin position="31"/>
        <end position="142"/>
    </location>
</feature>
<feature type="domain" description="AB hydrolase-1" evidence="1">
    <location>
        <begin position="205"/>
        <end position="262"/>
    </location>
</feature>
<dbReference type="InterPro" id="IPR029058">
    <property type="entry name" value="AB_hydrolase_fold"/>
</dbReference>
<reference evidence="2 3" key="1">
    <citation type="submission" date="2020-07" db="EMBL/GenBank/DDBJ databases">
        <authorList>
            <person name="Li M."/>
        </authorList>
    </citation>
    <scope>NUCLEOTIDE SEQUENCE [LARGE SCALE GENOMIC DNA]</scope>
    <source>
        <strain evidence="2 3">DSM 23284</strain>
    </source>
</reference>
<accession>A0A838XYX4</accession>
<proteinExistence type="predicted"/>
<gene>
    <name evidence="2" type="ORF">H1W37_18465</name>
</gene>
<dbReference type="Gene3D" id="3.40.50.1820">
    <property type="entry name" value="alpha/beta hydrolase"/>
    <property type="match status" value="1"/>
</dbReference>
<evidence type="ECO:0000313" key="3">
    <source>
        <dbReference type="Proteomes" id="UP000559404"/>
    </source>
</evidence>
<dbReference type="Pfam" id="PF00561">
    <property type="entry name" value="Abhydrolase_1"/>
    <property type="match status" value="2"/>
</dbReference>
<dbReference type="InterPro" id="IPR000639">
    <property type="entry name" value="Epox_hydrolase-like"/>
</dbReference>
<evidence type="ECO:0000259" key="1">
    <source>
        <dbReference type="Pfam" id="PF00561"/>
    </source>
</evidence>
<dbReference type="PANTHER" id="PTHR46438:SF11">
    <property type="entry name" value="LIPASE-RELATED"/>
    <property type="match status" value="1"/>
</dbReference>
<dbReference type="PANTHER" id="PTHR46438">
    <property type="entry name" value="ALPHA/BETA-HYDROLASES SUPERFAMILY PROTEIN"/>
    <property type="match status" value="1"/>
</dbReference>
<dbReference type="AlphaFoldDB" id="A0A838XYX4"/>
<reference evidence="2 3" key="2">
    <citation type="submission" date="2020-08" db="EMBL/GenBank/DDBJ databases">
        <title>Stappia taiwanensis sp. nov., isolated from a coastal thermal spring.</title>
        <authorList>
            <person name="Kampfer P."/>
        </authorList>
    </citation>
    <scope>NUCLEOTIDE SEQUENCE [LARGE SCALE GENOMIC DNA]</scope>
    <source>
        <strain evidence="2 3">DSM 23284</strain>
    </source>
</reference>
<name>A0A838XYX4_9HYPH</name>
<keyword evidence="3" id="KW-1185">Reference proteome</keyword>
<keyword evidence="2" id="KW-0378">Hydrolase</keyword>
<comment type="caution">
    <text evidence="2">The sequence shown here is derived from an EMBL/GenBank/DDBJ whole genome shotgun (WGS) entry which is preliminary data.</text>
</comment>
<dbReference type="Proteomes" id="UP000559404">
    <property type="component" value="Unassembled WGS sequence"/>
</dbReference>
<dbReference type="GO" id="GO:0016787">
    <property type="term" value="F:hydrolase activity"/>
    <property type="evidence" value="ECO:0007669"/>
    <property type="project" value="UniProtKB-KW"/>
</dbReference>
<dbReference type="InterPro" id="IPR000073">
    <property type="entry name" value="AB_hydrolase_1"/>
</dbReference>
<organism evidence="2 3">
    <name type="scientific">Stappia taiwanensis</name>
    <dbReference type="NCBI Taxonomy" id="992267"/>
    <lineage>
        <taxon>Bacteria</taxon>
        <taxon>Pseudomonadati</taxon>
        <taxon>Pseudomonadota</taxon>
        <taxon>Alphaproteobacteria</taxon>
        <taxon>Hyphomicrobiales</taxon>
        <taxon>Stappiaceae</taxon>
        <taxon>Stappia</taxon>
    </lineage>
</organism>
<dbReference type="EMBL" id="JACEON010000021">
    <property type="protein sequence ID" value="MBA4613646.1"/>
    <property type="molecule type" value="Genomic_DNA"/>
</dbReference>
<protein>
    <submittedName>
        <fullName evidence="2">Alpha/beta fold hydrolase</fullName>
    </submittedName>
</protein>
<dbReference type="SUPFAM" id="SSF53474">
    <property type="entry name" value="alpha/beta-Hydrolases"/>
    <property type="match status" value="1"/>
</dbReference>
<sequence>MSAMLDYNATRLSVTAAGHDTNVHRAGEGAPVALLHGSGAGVSAWANWRKVIAPLSAQFDIVAPDIAGFGATEMKPDTQYNIMLWVEHFVGVLDALGLEKVSVVGNSFGGALGLMTAINHPERIDRLVLLGTPCGRFPLTDGLRAQGEFDGTMDSLRRAMSFFPHDPSFVTEDLIQARFEAATRDGALEAFRKLMPPPEGEAPIVRGIPEKMLRTVKHPALILHGREDRLVPYERALDMHQWLENSQLHSFGKCGHWVQIEREAAFLKLVTDFLGEDA</sequence>
<evidence type="ECO:0000313" key="2">
    <source>
        <dbReference type="EMBL" id="MBA4613646.1"/>
    </source>
</evidence>